<dbReference type="InterPro" id="IPR002076">
    <property type="entry name" value="ELO_fam"/>
</dbReference>
<dbReference type="EMBL" id="OU895877">
    <property type="protein sequence ID" value="CAG9801553.1"/>
    <property type="molecule type" value="Genomic_DNA"/>
</dbReference>
<feature type="transmembrane region" description="Helical" evidence="10">
    <location>
        <begin position="31"/>
        <end position="50"/>
    </location>
</feature>
<dbReference type="PANTHER" id="PTHR11157:SF69">
    <property type="entry name" value="ELONGATION OF VERY LONG CHAIN FATTY ACIDS PROTEIN 7"/>
    <property type="match status" value="1"/>
</dbReference>
<dbReference type="GO" id="GO:0005789">
    <property type="term" value="C:endoplasmic reticulum membrane"/>
    <property type="evidence" value="ECO:0007669"/>
    <property type="project" value="TreeGrafter"/>
</dbReference>
<reference evidence="11" key="2">
    <citation type="submission" date="2022-10" db="EMBL/GenBank/DDBJ databases">
        <authorList>
            <consortium name="ENA_rothamsted_submissions"/>
            <consortium name="culmorum"/>
            <person name="King R."/>
        </authorList>
    </citation>
    <scope>NUCLEOTIDE SEQUENCE</scope>
</reference>
<evidence type="ECO:0000256" key="3">
    <source>
        <dbReference type="ARBA" id="ARBA00022679"/>
    </source>
</evidence>
<keyword evidence="9 10" id="KW-0275">Fatty acid biosynthesis</keyword>
<name>A0A9N9RQZ8_9DIPT</name>
<evidence type="ECO:0000256" key="8">
    <source>
        <dbReference type="ARBA" id="ARBA00023136"/>
    </source>
</evidence>
<evidence type="ECO:0000256" key="1">
    <source>
        <dbReference type="ARBA" id="ARBA00004141"/>
    </source>
</evidence>
<dbReference type="GO" id="GO:0034625">
    <property type="term" value="P:fatty acid elongation, monounsaturated fatty acid"/>
    <property type="evidence" value="ECO:0007669"/>
    <property type="project" value="TreeGrafter"/>
</dbReference>
<evidence type="ECO:0000256" key="4">
    <source>
        <dbReference type="ARBA" id="ARBA00022692"/>
    </source>
</evidence>
<feature type="transmembrane region" description="Helical" evidence="10">
    <location>
        <begin position="71"/>
        <end position="96"/>
    </location>
</feature>
<proteinExistence type="inferred from homology"/>
<comment type="similarity">
    <text evidence="10">Belongs to the ELO family.</text>
</comment>
<comment type="catalytic activity">
    <reaction evidence="10">
        <text>a very-long-chain acyl-CoA + malonyl-CoA + H(+) = a very-long-chain 3-oxoacyl-CoA + CO2 + CoA</text>
        <dbReference type="Rhea" id="RHEA:32727"/>
        <dbReference type="ChEBI" id="CHEBI:15378"/>
        <dbReference type="ChEBI" id="CHEBI:16526"/>
        <dbReference type="ChEBI" id="CHEBI:57287"/>
        <dbReference type="ChEBI" id="CHEBI:57384"/>
        <dbReference type="ChEBI" id="CHEBI:90725"/>
        <dbReference type="ChEBI" id="CHEBI:90736"/>
        <dbReference type="EC" id="2.3.1.199"/>
    </reaction>
</comment>
<accession>A0A9N9RQZ8</accession>
<dbReference type="GO" id="GO:0034626">
    <property type="term" value="P:fatty acid elongation, polyunsaturated fatty acid"/>
    <property type="evidence" value="ECO:0007669"/>
    <property type="project" value="TreeGrafter"/>
</dbReference>
<reference evidence="11" key="1">
    <citation type="submission" date="2022-01" db="EMBL/GenBank/DDBJ databases">
        <authorList>
            <person name="King R."/>
        </authorList>
    </citation>
    <scope>NUCLEOTIDE SEQUENCE</scope>
</reference>
<dbReference type="OrthoDB" id="7785778at2759"/>
<dbReference type="EC" id="2.3.1.199" evidence="10"/>
<dbReference type="GO" id="GO:0009922">
    <property type="term" value="F:fatty acid elongase activity"/>
    <property type="evidence" value="ECO:0007669"/>
    <property type="project" value="UniProtKB-EC"/>
</dbReference>
<dbReference type="Proteomes" id="UP001153620">
    <property type="component" value="Chromosome 1"/>
</dbReference>
<dbReference type="GO" id="GO:0030148">
    <property type="term" value="P:sphingolipid biosynthetic process"/>
    <property type="evidence" value="ECO:0007669"/>
    <property type="project" value="TreeGrafter"/>
</dbReference>
<dbReference type="PANTHER" id="PTHR11157">
    <property type="entry name" value="FATTY ACID ACYL TRANSFERASE-RELATED"/>
    <property type="match status" value="1"/>
</dbReference>
<feature type="transmembrane region" description="Helical" evidence="10">
    <location>
        <begin position="167"/>
        <end position="187"/>
    </location>
</feature>
<dbReference type="GO" id="GO:0019367">
    <property type="term" value="P:fatty acid elongation, saturated fatty acid"/>
    <property type="evidence" value="ECO:0007669"/>
    <property type="project" value="TreeGrafter"/>
</dbReference>
<keyword evidence="6 10" id="KW-1133">Transmembrane helix</keyword>
<keyword evidence="7 10" id="KW-0443">Lipid metabolism</keyword>
<keyword evidence="4 10" id="KW-0812">Transmembrane</keyword>
<keyword evidence="2 10" id="KW-0444">Lipid biosynthesis</keyword>
<keyword evidence="3 10" id="KW-0808">Transferase</keyword>
<evidence type="ECO:0000313" key="11">
    <source>
        <dbReference type="EMBL" id="CAG9801553.1"/>
    </source>
</evidence>
<keyword evidence="12" id="KW-1185">Reference proteome</keyword>
<organism evidence="11 12">
    <name type="scientific">Chironomus riparius</name>
    <dbReference type="NCBI Taxonomy" id="315576"/>
    <lineage>
        <taxon>Eukaryota</taxon>
        <taxon>Metazoa</taxon>
        <taxon>Ecdysozoa</taxon>
        <taxon>Arthropoda</taxon>
        <taxon>Hexapoda</taxon>
        <taxon>Insecta</taxon>
        <taxon>Pterygota</taxon>
        <taxon>Neoptera</taxon>
        <taxon>Endopterygota</taxon>
        <taxon>Diptera</taxon>
        <taxon>Nematocera</taxon>
        <taxon>Chironomoidea</taxon>
        <taxon>Chironomidae</taxon>
        <taxon>Chironominae</taxon>
        <taxon>Chironomus</taxon>
    </lineage>
</organism>
<dbReference type="AlphaFoldDB" id="A0A9N9RQZ8"/>
<keyword evidence="8 10" id="KW-0472">Membrane</keyword>
<evidence type="ECO:0000256" key="7">
    <source>
        <dbReference type="ARBA" id="ARBA00023098"/>
    </source>
</evidence>
<dbReference type="GO" id="GO:0042761">
    <property type="term" value="P:very long-chain fatty acid biosynthetic process"/>
    <property type="evidence" value="ECO:0007669"/>
    <property type="project" value="TreeGrafter"/>
</dbReference>
<evidence type="ECO:0000256" key="10">
    <source>
        <dbReference type="RuleBase" id="RU361115"/>
    </source>
</evidence>
<evidence type="ECO:0000256" key="6">
    <source>
        <dbReference type="ARBA" id="ARBA00022989"/>
    </source>
</evidence>
<evidence type="ECO:0000256" key="5">
    <source>
        <dbReference type="ARBA" id="ARBA00022832"/>
    </source>
</evidence>
<evidence type="ECO:0000256" key="2">
    <source>
        <dbReference type="ARBA" id="ARBA00022516"/>
    </source>
</evidence>
<feature type="transmembrane region" description="Helical" evidence="10">
    <location>
        <begin position="234"/>
        <end position="253"/>
    </location>
</feature>
<keyword evidence="5 10" id="KW-0276">Fatty acid metabolism</keyword>
<feature type="transmembrane region" description="Helical" evidence="10">
    <location>
        <begin position="207"/>
        <end position="228"/>
    </location>
</feature>
<evidence type="ECO:0000313" key="12">
    <source>
        <dbReference type="Proteomes" id="UP001153620"/>
    </source>
</evidence>
<dbReference type="Pfam" id="PF01151">
    <property type="entry name" value="ELO"/>
    <property type="match status" value="1"/>
</dbReference>
<protein>
    <recommendedName>
        <fullName evidence="10">Elongation of very long chain fatty acids protein</fullName>
        <ecNumber evidence="10">2.3.1.199</ecNumber>
    </recommendedName>
    <alternativeName>
        <fullName evidence="10">Very-long-chain 3-oxoacyl-CoA synthase</fullName>
    </alternativeName>
</protein>
<comment type="subcellular location">
    <subcellularLocation>
        <location evidence="1">Membrane</location>
        <topology evidence="1">Multi-pass membrane protein</topology>
    </subcellularLocation>
</comment>
<gene>
    <name evidence="11" type="ORF">CHIRRI_LOCUS4479</name>
</gene>
<sequence length="304" mass="36150">MDILDRIYGGWRYIMEQKSDPRTRNWFMMNSPLPTIALSATYIITVKIIGPKLMENRKPLENAKKLQFYYNLFHLLINVFLFYEACATGWLTYYSFRCQPVDFSMEGVPYRIAVDCWLYFLSKFTDFFETCIFVMLKRFDMINLYHVAHHSIMPVSVWWGVKFLAGGHSTFFGLINTFVHIVIYTYLLTIQQFPSTKNTIFFWWKPFYPFFQIAQFGLIFLHAFQLIVSNECNYPMSFVYFIGGHAVLFFILVRSKMHSDKLKLLKVEPNTKKHETDENQNVIEKVIESTYETTRQRVLVEPSR</sequence>
<evidence type="ECO:0000256" key="9">
    <source>
        <dbReference type="ARBA" id="ARBA00023160"/>
    </source>
</evidence>